<dbReference type="InterPro" id="IPR007434">
    <property type="entry name" value="FemAB-like"/>
</dbReference>
<dbReference type="SUPFAM" id="SSF53383">
    <property type="entry name" value="PLP-dependent transferases"/>
    <property type="match status" value="1"/>
</dbReference>
<dbReference type="Pfam" id="PF00155">
    <property type="entry name" value="Aminotran_1_2"/>
    <property type="match status" value="1"/>
</dbReference>
<accession>A0ABW9RT36</accession>
<evidence type="ECO:0000256" key="1">
    <source>
        <dbReference type="ARBA" id="ARBA00001933"/>
    </source>
</evidence>
<dbReference type="PANTHER" id="PTHR13693">
    <property type="entry name" value="CLASS II AMINOTRANSFERASE/8-AMINO-7-OXONONANOATE SYNTHASE"/>
    <property type="match status" value="1"/>
</dbReference>
<dbReference type="Pfam" id="PF04339">
    <property type="entry name" value="FemAB_like"/>
    <property type="match status" value="1"/>
</dbReference>
<evidence type="ECO:0000313" key="5">
    <source>
        <dbReference type="Proteomes" id="UP000798808"/>
    </source>
</evidence>
<comment type="caution">
    <text evidence="4">The sequence shown here is derived from an EMBL/GenBank/DDBJ whole genome shotgun (WGS) entry which is preliminary data.</text>
</comment>
<dbReference type="InterPro" id="IPR015422">
    <property type="entry name" value="PyrdxlP-dep_Trfase_small"/>
</dbReference>
<dbReference type="Gene3D" id="3.90.1150.10">
    <property type="entry name" value="Aspartate Aminotransferase, domain 1"/>
    <property type="match status" value="1"/>
</dbReference>
<dbReference type="Gene3D" id="3.40.630.30">
    <property type="match status" value="1"/>
</dbReference>
<comment type="cofactor">
    <cofactor evidence="1">
        <name>pyridoxal 5'-phosphate</name>
        <dbReference type="ChEBI" id="CHEBI:597326"/>
    </cofactor>
</comment>
<gene>
    <name evidence="4" type="ORF">E1163_18040</name>
</gene>
<dbReference type="Proteomes" id="UP000798808">
    <property type="component" value="Unassembled WGS sequence"/>
</dbReference>
<evidence type="ECO:0000256" key="2">
    <source>
        <dbReference type="ARBA" id="ARBA00022679"/>
    </source>
</evidence>
<keyword evidence="4" id="KW-0032">Aminotransferase</keyword>
<dbReference type="PANTHER" id="PTHR13693:SF3">
    <property type="entry name" value="LD36009P"/>
    <property type="match status" value="1"/>
</dbReference>
<keyword evidence="5" id="KW-1185">Reference proteome</keyword>
<dbReference type="RefSeq" id="WP_155173871.1">
    <property type="nucleotide sequence ID" value="NZ_BAAAFL010000004.1"/>
</dbReference>
<evidence type="ECO:0000259" key="3">
    <source>
        <dbReference type="Pfam" id="PF00155"/>
    </source>
</evidence>
<sequence>MANYVDTLDDIIENAIDKGVIQHFTSNEEISNSKIQIEDSSLVNFGSCSYLGLEFHSAIKEGVLGALQRYGTQFSTSRTYLSLGLYEELEQALEQMFEKPVIVSASTTLGHLATMPVIIGDNDAVIIDLQVHSSVQMTVQILKSRGVQTFVIPHNDMESLENKIRMLRGKHEKIWYLADGVYSMYGDFAPLDKIESLLNTYKQFHLYIDDAHGMGWTGKNGVGLVRSKIAHHDKMVLATSLNKSFASSGGCIVFPNEEMRRKVRNCGSTLIFSGPIQPPMLGGALASAKLHLSADITDYQNDLKEKVEYTNELLEQLKLPQYKVSDSPLFFIPVGLPRITYNIIGRMKQRGFFINAAGFPAVPMKKSGLRFMINRQLSKEDISAMLHILQEEYVRGIIEEGSSLDEVAKAFKLPKIEIETSDSVQAEKPSSQKLQAALHHSILELDKNDWEKHFRQHGTLTYSNLAQLESIFNQSNSAAENRWQFNYYTIKDTNGVTVLMACFTVGLIKEDMFSSAEVSRKIEEERMEDPYYLTSKIVMTGTLFSKGSGVFVDKNHSHWHTALEMLIEQMQKTADAAGASALMLREFSEAEHTELKNTMLDLGLVELRLPDNCDIHDLNWPDQKAYLSSLGQKYRYSLRKEILAYEDRFLVSFDKPSTEAQNQYCYELYSAVQQKACDLNVFKLPREVFDMMCENESYDVIQLFLKSDPQKPVAVMFSFINQDNYHALIVGLDYGSLYEHNVYKQILYQTVIRAKSLNCKALDLAYTAEMEKKKVGATVNPNYAYVRSSEHLSAAILDTLS</sequence>
<dbReference type="InterPro" id="IPR050087">
    <property type="entry name" value="AON_synthase_class-II"/>
</dbReference>
<dbReference type="Gene3D" id="3.40.640.10">
    <property type="entry name" value="Type I PLP-dependent aspartate aminotransferase-like (Major domain)"/>
    <property type="match status" value="1"/>
</dbReference>
<dbReference type="InterPro" id="IPR015424">
    <property type="entry name" value="PyrdxlP-dep_Trfase"/>
</dbReference>
<dbReference type="InterPro" id="IPR004839">
    <property type="entry name" value="Aminotransferase_I/II_large"/>
</dbReference>
<reference evidence="4 5" key="1">
    <citation type="submission" date="2019-02" db="EMBL/GenBank/DDBJ databases">
        <authorList>
            <person name="Goldberg S.R."/>
            <person name="Haltli B.A."/>
            <person name="Correa H."/>
            <person name="Russell K.G."/>
        </authorList>
    </citation>
    <scope>NUCLEOTIDE SEQUENCE [LARGE SCALE GENOMIC DNA]</scope>
    <source>
        <strain evidence="4 5">JCM 16186</strain>
    </source>
</reference>
<dbReference type="GO" id="GO:0008483">
    <property type="term" value="F:transaminase activity"/>
    <property type="evidence" value="ECO:0007669"/>
    <property type="project" value="UniProtKB-KW"/>
</dbReference>
<keyword evidence="2" id="KW-0808">Transferase</keyword>
<dbReference type="InterPro" id="IPR015421">
    <property type="entry name" value="PyrdxlP-dep_Trfase_major"/>
</dbReference>
<protein>
    <submittedName>
        <fullName evidence="4">Aminotransferase class I/II-fold pyridoxal phosphate-dependent enzyme</fullName>
    </submittedName>
</protein>
<dbReference type="InterPro" id="IPR016181">
    <property type="entry name" value="Acyl_CoA_acyltransferase"/>
</dbReference>
<proteinExistence type="predicted"/>
<feature type="domain" description="Aminotransferase class I/classII large" evidence="3">
    <location>
        <begin position="42"/>
        <end position="324"/>
    </location>
</feature>
<organism evidence="4 5">
    <name type="scientific">Fulvivirga kasyanovii</name>
    <dbReference type="NCBI Taxonomy" id="396812"/>
    <lineage>
        <taxon>Bacteria</taxon>
        <taxon>Pseudomonadati</taxon>
        <taxon>Bacteroidota</taxon>
        <taxon>Cytophagia</taxon>
        <taxon>Cytophagales</taxon>
        <taxon>Fulvivirgaceae</taxon>
        <taxon>Fulvivirga</taxon>
    </lineage>
</organism>
<dbReference type="EMBL" id="SMLW01000602">
    <property type="protein sequence ID" value="MTI26862.1"/>
    <property type="molecule type" value="Genomic_DNA"/>
</dbReference>
<dbReference type="SUPFAM" id="SSF55729">
    <property type="entry name" value="Acyl-CoA N-acyltransferases (Nat)"/>
    <property type="match status" value="1"/>
</dbReference>
<name>A0ABW9RT36_9BACT</name>
<evidence type="ECO:0000313" key="4">
    <source>
        <dbReference type="EMBL" id="MTI26862.1"/>
    </source>
</evidence>